<dbReference type="PANTHER" id="PTHR37836">
    <property type="entry name" value="LMO1036 PROTEIN"/>
    <property type="match status" value="1"/>
</dbReference>
<protein>
    <recommendedName>
        <fullName evidence="5">DUF4038 domain-containing protein</fullName>
    </recommendedName>
</protein>
<sequence length="365" mass="40876">MDEHQFRLFVRGLLKDTVLGSSSDTGDTTLFGVLNQFERRQNAWHADAHMYEKEAKLYGDKSATEHATDHESRVCYKLVEQEEFGEESAANDTEKELEMKMSKAAADYAILPSPDGHFFQHTNGTPFFWQADTAWLLFHRLNHTECETYLTDRAAKGFTIVLAVGLTQIGIDSPNRNGDLPFIDDDVTQPNEPYWAHIDTIIALAWSKRIRIALFPAWGKYINGKSVNAYWNASDVRVGSWQAMYVPGLFDTAGSGPAKSWAEDLHLPGAGQMGYIKKAIEDRGDESYFRRVPAQDLIVGDAGTDDKRVTATRDADGSWIMAYTPTGNKFSVDTEPLTTCEISAYCHQYLENGNLVFNSDGGKMQ</sequence>
<feature type="domain" description="Apiosidase-like catalytic" evidence="2">
    <location>
        <begin position="114"/>
        <end position="225"/>
    </location>
</feature>
<dbReference type="EMBL" id="JAJVCZ030000001">
    <property type="protein sequence ID" value="KAL0264080.1"/>
    <property type="molecule type" value="Genomic_DNA"/>
</dbReference>
<dbReference type="Pfam" id="PF12904">
    <property type="entry name" value="Collagen_bind_2"/>
    <property type="match status" value="1"/>
</dbReference>
<evidence type="ECO:0000313" key="4">
    <source>
        <dbReference type="Proteomes" id="UP001430584"/>
    </source>
</evidence>
<dbReference type="Pfam" id="PF13204">
    <property type="entry name" value="Apiosidase"/>
    <property type="match status" value="1"/>
</dbReference>
<evidence type="ECO:0000259" key="1">
    <source>
        <dbReference type="Pfam" id="PF12904"/>
    </source>
</evidence>
<dbReference type="Gene3D" id="3.20.20.80">
    <property type="entry name" value="Glycosidases"/>
    <property type="match status" value="1"/>
</dbReference>
<dbReference type="RefSeq" id="XP_066636820.1">
    <property type="nucleotide sequence ID" value="XM_066771541.1"/>
</dbReference>
<gene>
    <name evidence="3" type="ORF">SLS55_000024</name>
</gene>
<evidence type="ECO:0000259" key="2">
    <source>
        <dbReference type="Pfam" id="PF13204"/>
    </source>
</evidence>
<dbReference type="GeneID" id="92004109"/>
<dbReference type="PANTHER" id="PTHR37836:SF2">
    <property type="entry name" value="DUF4038 DOMAIN-CONTAINING PROTEIN"/>
    <property type="match status" value="1"/>
</dbReference>
<keyword evidence="4" id="KW-1185">Reference proteome</keyword>
<evidence type="ECO:0008006" key="5">
    <source>
        <dbReference type="Google" id="ProtNLM"/>
    </source>
</evidence>
<evidence type="ECO:0000313" key="3">
    <source>
        <dbReference type="EMBL" id="KAL0264080.1"/>
    </source>
</evidence>
<reference evidence="3 4" key="1">
    <citation type="submission" date="2024-02" db="EMBL/GenBank/DDBJ databases">
        <title>De novo assembly and annotation of 12 fungi associated with fruit tree decline syndrome in Ontario, Canada.</title>
        <authorList>
            <person name="Sulman M."/>
            <person name="Ellouze W."/>
            <person name="Ilyukhin E."/>
        </authorList>
    </citation>
    <scope>NUCLEOTIDE SEQUENCE [LARGE SCALE GENOMIC DNA]</scope>
    <source>
        <strain evidence="3 4">FDS-637</strain>
    </source>
</reference>
<comment type="caution">
    <text evidence="3">The sequence shown here is derived from an EMBL/GenBank/DDBJ whole genome shotgun (WGS) entry which is preliminary data.</text>
</comment>
<proteinExistence type="predicted"/>
<dbReference type="InterPro" id="IPR025277">
    <property type="entry name" value="Apiosidase-like_cat_dom"/>
</dbReference>
<accession>A0ABR3CU17</accession>
<feature type="domain" description="Putative collagen-binding" evidence="1">
    <location>
        <begin position="292"/>
        <end position="344"/>
    </location>
</feature>
<organism evidence="3 4">
    <name type="scientific">Diplodia seriata</name>
    <dbReference type="NCBI Taxonomy" id="420778"/>
    <lineage>
        <taxon>Eukaryota</taxon>
        <taxon>Fungi</taxon>
        <taxon>Dikarya</taxon>
        <taxon>Ascomycota</taxon>
        <taxon>Pezizomycotina</taxon>
        <taxon>Dothideomycetes</taxon>
        <taxon>Dothideomycetes incertae sedis</taxon>
        <taxon>Botryosphaeriales</taxon>
        <taxon>Botryosphaeriaceae</taxon>
        <taxon>Diplodia</taxon>
    </lineage>
</organism>
<dbReference type="Proteomes" id="UP001430584">
    <property type="component" value="Unassembled WGS sequence"/>
</dbReference>
<name>A0ABR3CU17_9PEZI</name>
<dbReference type="InterPro" id="IPR024749">
    <property type="entry name" value="Collagen-bd_put"/>
</dbReference>